<gene>
    <name evidence="7" type="ORF">G3567_01020</name>
</gene>
<keyword evidence="8" id="KW-1185">Reference proteome</keyword>
<comment type="subcellular location">
    <subcellularLocation>
        <location evidence="1">Periplasm</location>
    </subcellularLocation>
</comment>
<evidence type="ECO:0000256" key="1">
    <source>
        <dbReference type="ARBA" id="ARBA00004418"/>
    </source>
</evidence>
<dbReference type="Proteomes" id="UP000478505">
    <property type="component" value="Unassembled WGS sequence"/>
</dbReference>
<dbReference type="InterPro" id="IPR031680">
    <property type="entry name" value="Hepar_II_III_N"/>
</dbReference>
<dbReference type="Pfam" id="PF07940">
    <property type="entry name" value="Hepar_II_III_C"/>
    <property type="match status" value="1"/>
</dbReference>
<evidence type="ECO:0000256" key="2">
    <source>
        <dbReference type="ARBA" id="ARBA00022729"/>
    </source>
</evidence>
<evidence type="ECO:0000313" key="7">
    <source>
        <dbReference type="EMBL" id="NEV92725.1"/>
    </source>
</evidence>
<dbReference type="InterPro" id="IPR012480">
    <property type="entry name" value="Hepar_II_III_C"/>
</dbReference>
<dbReference type="AlphaFoldDB" id="A0A6B3R246"/>
<keyword evidence="4" id="KW-0456">Lyase</keyword>
<evidence type="ECO:0000313" key="8">
    <source>
        <dbReference type="Proteomes" id="UP000478505"/>
    </source>
</evidence>
<name>A0A6B3R246_9FLAO</name>
<evidence type="ECO:0000256" key="3">
    <source>
        <dbReference type="ARBA" id="ARBA00022764"/>
    </source>
</evidence>
<evidence type="ECO:0000259" key="5">
    <source>
        <dbReference type="Pfam" id="PF07940"/>
    </source>
</evidence>
<dbReference type="Gene3D" id="1.50.10.100">
    <property type="entry name" value="Chondroitin AC/alginate lyase"/>
    <property type="match status" value="1"/>
</dbReference>
<dbReference type="GO" id="GO:0016829">
    <property type="term" value="F:lyase activity"/>
    <property type="evidence" value="ECO:0007669"/>
    <property type="project" value="UniProtKB-KW"/>
</dbReference>
<dbReference type="PANTHER" id="PTHR39210">
    <property type="entry name" value="HEPARIN-SULFATE LYASE"/>
    <property type="match status" value="1"/>
</dbReference>
<proteinExistence type="predicted"/>
<feature type="domain" description="Heparin-sulfate lyase N-terminal" evidence="6">
    <location>
        <begin position="67"/>
        <end position="303"/>
    </location>
</feature>
<accession>A0A6B3R246</accession>
<dbReference type="Gene3D" id="2.70.98.70">
    <property type="match status" value="1"/>
</dbReference>
<comment type="caution">
    <text evidence="7">The sequence shown here is derived from an EMBL/GenBank/DDBJ whole genome shotgun (WGS) entry which is preliminary data.</text>
</comment>
<evidence type="ECO:0000256" key="4">
    <source>
        <dbReference type="ARBA" id="ARBA00023239"/>
    </source>
</evidence>
<sequence length="620" mass="72172">MLKKLSLLFPLLPKLGYWNVAYMLWYRTSFKLGWRKAKFPLGNPVRGNFYKSTFLASNYPEEWKSQLRARAEAALQSHLDYFHHHSFEVGNPPNWFQNPFEDSVLNNPDKHWTELSDFDLNTGDIKILWEPSRFDWLTDLARAYKVFGDEKYLMTLNVWLQDWSEKNPKNCGPNWKCGQETAIRVMKLVTASQILDQDFEASQPLQQLILEHLERISGNINYAIAQDNNHGTSEAAGLYIGATYLLNQKKINVSSKKLNYFKKRGRKILINRILKLIATKGTFAQQSVTYQRVVVDTLSWVVYAMQRYNEPKFSNQVNGRLLRLGEWQMIMTANAAGNPPNLGSNDGAMLENLHQCDYRDFRPSTQLFFGVLLNKRVFNNQDNDGFDEALYWRYPKAYLNFPQYKSDQPNFGVLDNQFLYIKEEQLSLYMRIPQDKFRPSSSDAFHVDLWVNGKNILCDSGTYSYNSGSETDRFKSVTAHNTIQFDHHEQMPKISRFLYGSWLKTSIKKPLEKKSGIYSFSASYKDHNQNKHTRSFALNTNLSQLTVTDSFDKLKEIEAKVFWHMPINGELNLKATDQNSENLRPKMSSTEASLYYLEKHPIQNLQFSTQTNQITTKINF</sequence>
<evidence type="ECO:0000259" key="6">
    <source>
        <dbReference type="Pfam" id="PF16889"/>
    </source>
</evidence>
<reference evidence="7 8" key="1">
    <citation type="submission" date="2020-02" db="EMBL/GenBank/DDBJ databases">
        <title>Flavobacteriaceae Psychroflexus bacterium YR1-1, complete genome.</title>
        <authorList>
            <person name="Li Y."/>
            <person name="Wu S."/>
        </authorList>
    </citation>
    <scope>NUCLEOTIDE SEQUENCE [LARGE SCALE GENOMIC DNA]</scope>
    <source>
        <strain evidence="7 8">YR1-1</strain>
    </source>
</reference>
<dbReference type="PANTHER" id="PTHR39210:SF1">
    <property type="entry name" value="HEPARIN-SULFATE LYASE"/>
    <property type="match status" value="1"/>
</dbReference>
<dbReference type="GO" id="GO:0042597">
    <property type="term" value="C:periplasmic space"/>
    <property type="evidence" value="ECO:0007669"/>
    <property type="project" value="UniProtKB-SubCell"/>
</dbReference>
<organism evidence="7 8">
    <name type="scientific">Psychroflexus aurantiacus</name>
    <dbReference type="NCBI Taxonomy" id="2709310"/>
    <lineage>
        <taxon>Bacteria</taxon>
        <taxon>Pseudomonadati</taxon>
        <taxon>Bacteroidota</taxon>
        <taxon>Flavobacteriia</taxon>
        <taxon>Flavobacteriales</taxon>
        <taxon>Flavobacteriaceae</taxon>
        <taxon>Psychroflexus</taxon>
    </lineage>
</organism>
<dbReference type="InterPro" id="IPR008929">
    <property type="entry name" value="Chondroitin_lyas"/>
</dbReference>
<feature type="domain" description="Heparinase II/III-like C-terminal" evidence="5">
    <location>
        <begin position="440"/>
        <end position="577"/>
    </location>
</feature>
<keyword evidence="3" id="KW-0574">Periplasm</keyword>
<keyword evidence="2" id="KW-0732">Signal</keyword>
<dbReference type="Pfam" id="PF16889">
    <property type="entry name" value="Hepar_II_III_N"/>
    <property type="match status" value="1"/>
</dbReference>
<dbReference type="RefSeq" id="WP_164003313.1">
    <property type="nucleotide sequence ID" value="NZ_JAAIKD010000001.1"/>
</dbReference>
<dbReference type="EMBL" id="JAAIKD010000001">
    <property type="protein sequence ID" value="NEV92725.1"/>
    <property type="molecule type" value="Genomic_DNA"/>
</dbReference>
<dbReference type="SUPFAM" id="SSF48230">
    <property type="entry name" value="Chondroitin AC/alginate lyase"/>
    <property type="match status" value="1"/>
</dbReference>
<protein>
    <submittedName>
        <fullName evidence="7">Uncharacterized protein</fullName>
    </submittedName>
</protein>